<dbReference type="Pfam" id="PF00005">
    <property type="entry name" value="ABC_tran"/>
    <property type="match status" value="1"/>
</dbReference>
<dbReference type="InterPro" id="IPR009030">
    <property type="entry name" value="Growth_fac_rcpt_cys_sf"/>
</dbReference>
<feature type="transmembrane region" description="Helical" evidence="10">
    <location>
        <begin position="203"/>
        <end position="224"/>
    </location>
</feature>
<evidence type="ECO:0000256" key="9">
    <source>
        <dbReference type="SAM" id="MobiDB-lite"/>
    </source>
</evidence>
<comment type="subcellular location">
    <subcellularLocation>
        <location evidence="1">Membrane</location>
        <topology evidence="1">Multi-pass membrane protein</topology>
    </subcellularLocation>
</comment>
<evidence type="ECO:0000256" key="1">
    <source>
        <dbReference type="ARBA" id="ARBA00004141"/>
    </source>
</evidence>
<feature type="region of interest" description="Disordered" evidence="9">
    <location>
        <begin position="1098"/>
        <end position="1147"/>
    </location>
</feature>
<dbReference type="Gene3D" id="2.40.50.40">
    <property type="match status" value="1"/>
</dbReference>
<evidence type="ECO:0000256" key="3">
    <source>
        <dbReference type="ARBA" id="ARBA00022692"/>
    </source>
</evidence>
<dbReference type="InterPro" id="IPR018247">
    <property type="entry name" value="EF_Hand_1_Ca_BS"/>
</dbReference>
<dbReference type="InterPro" id="IPR027417">
    <property type="entry name" value="P-loop_NTPase"/>
</dbReference>
<evidence type="ECO:0000256" key="11">
    <source>
        <dbReference type="SAM" id="SignalP"/>
    </source>
</evidence>
<evidence type="ECO:0000256" key="7">
    <source>
        <dbReference type="ARBA" id="ARBA00022989"/>
    </source>
</evidence>
<dbReference type="SUPFAM" id="SSF52540">
    <property type="entry name" value="P-loop containing nucleoside triphosphate hydrolases"/>
    <property type="match status" value="1"/>
</dbReference>
<feature type="domain" description="ABC transporter" evidence="14">
    <location>
        <begin position="283"/>
        <end position="522"/>
    </location>
</feature>
<dbReference type="InterPro" id="IPR023780">
    <property type="entry name" value="Chromo_domain"/>
</dbReference>
<dbReference type="PROSITE" id="PS50222">
    <property type="entry name" value="EF_HAND_2"/>
    <property type="match status" value="1"/>
</dbReference>
<evidence type="ECO:0000259" key="14">
    <source>
        <dbReference type="PROSITE" id="PS50893"/>
    </source>
</evidence>
<feature type="transmembrane region" description="Helical" evidence="10">
    <location>
        <begin position="874"/>
        <end position="896"/>
    </location>
</feature>
<feature type="domain" description="Chromo" evidence="12">
    <location>
        <begin position="1326"/>
        <end position="1371"/>
    </location>
</feature>
<dbReference type="PROSITE" id="PS50893">
    <property type="entry name" value="ABC_TRANSPORTER_2"/>
    <property type="match status" value="1"/>
</dbReference>
<sequence>MGFLGSVLPRRVRVAILILCVKLSNYVVGATHTVFDVQDCLLKPGAIATVAVEECDAGTSCYPCSEEIFSCPDKNVGKCTPCQAGDYCPRGSMNEYGWSRAHLCAAGYYCEDTKTQVPCQNGYFCPEGTFAYIEDNTCLADSGYYCPEGSNNTFSPCPAGYYCPTPSEKIICPKDHYCRKYSVRPRSCKLLKDCEEGTEYPDFSIAAIALSILGVVFTLPFLFLSLNKKMQKKRSVHEERLKDLAARSNAISVLTSSLLGGQTGMVLGSAIPGFIPVTRPISISFQDLSLFLPDGRQILFGVDGSFQFSRVTAIMGPSGCGKSTLLAALCGRTTARVHGTVMLNSQPASISSISNNVGFVPQDDVMYEDLTVRENLSYSARLRLPGTVPPDRLREVIDGAMTALQITGIQNEIVGGAAQRGISGGQKKRVNIGMEVVIRPNILFLDEPTSGLSASDSVLIMKVMRSLSCLQCTVVSVIHQPRALIFEMFHDLMLLDGGLLVYYGPQKGVINYFMKRLNFPAPVENPADYLMDILNGDILPRRKLRDSQAGRKNGWFENRKGIGGILATQWKAHVAKLAEEPIKKSYLLARTCSKLVIDSTAAGLTHAKSFVNPLNAVNEDANEDSEAGTPKLKRKNTGLFDNLIRNWDIHCDLDSQDTNPAQEATGFHGGELSEEMIKSIFEEREVDVDDETIKSIIAEFDTDSDGTIDICEFIEYVNRLQVLKDGISKEIPLALMNEQDPLERMYEQRMRNGSTGNSSATRYIQKPHDALDLLLSDIEEMLRQLWWCLHRASEQWIRRVGQHIINIVLLFNTGIVVGYVLMNSTEIRDIPVNCTFSNATLAVVTSVAAIPYFASEIVARHREQASGNYMLSYFVAKNMVLCSDLLWQPMIFLAGYYSMIPYACSFQYYLLALVVMSWAATGIGVLCVMVFEVTSALMATTTTILVLGVFFGGVEPKLSELGTITSRVADLSYSRWATEFITVKTINANFDDAGLHYEMYIEEFYKVMSYEDSTAQQTWDLIMLVILGFVTRVVAYLAMVPDWHPQIPRIRWKAMWRSVWQTRRHTSMRGRGSMLDVWFHHTGSGKSFFQEKKMTQLVQSEEDTSETKRKMTALVQPEEDTSKANGDRVSEDEDRVAEPAPTRSGGRMSVSIMKHCAALHTGPSGGNNKGQRVAVNPLFAGRVPVSDVHRASLAENSKSAQQSPPSIELQKFYEVLDFFMDAALEGGSRKRKGGRVAADKRGTAHELAKQFARQLQAARVNLHMVQQRMIEQFDARHRLQQMKVNDQVWVDGQHLTLPVWSQTLRRQAGGDGAAPPPVMVVGQREREVERIISSRFRKLGGKAGGTVQEWLTKWKGLPHSHSQWKTREDLEGKGVDILPKWQATCTEDMLHGNYKLCPRHYFDVVCASPPCKEYCKEKTRGAPDLELADRRVQRTRAIIEYYDPANVFIENPAGDALRGLHTRVVIKGLPEPLLTTYLMDLISGLTARTDEHESEIQDTEPN</sequence>
<dbReference type="InterPro" id="IPR017871">
    <property type="entry name" value="ABC_transporter-like_CS"/>
</dbReference>
<dbReference type="SMART" id="SM00382">
    <property type="entry name" value="AAA"/>
    <property type="match status" value="1"/>
</dbReference>
<dbReference type="GO" id="GO:0016887">
    <property type="term" value="F:ATP hydrolysis activity"/>
    <property type="evidence" value="ECO:0007669"/>
    <property type="project" value="InterPro"/>
</dbReference>
<dbReference type="Gene3D" id="3.40.50.300">
    <property type="entry name" value="P-loop containing nucleotide triphosphate hydrolases"/>
    <property type="match status" value="1"/>
</dbReference>
<feature type="transmembrane region" description="Helical" evidence="10">
    <location>
        <begin position="834"/>
        <end position="854"/>
    </location>
</feature>
<feature type="signal peptide" evidence="11">
    <location>
        <begin position="1"/>
        <end position="29"/>
    </location>
</feature>
<dbReference type="InterPro" id="IPR043926">
    <property type="entry name" value="ABCG_dom"/>
</dbReference>
<dbReference type="Proteomes" id="UP001190700">
    <property type="component" value="Unassembled WGS sequence"/>
</dbReference>
<feature type="transmembrane region" description="Helical" evidence="10">
    <location>
        <begin position="937"/>
        <end position="954"/>
    </location>
</feature>
<dbReference type="InterPro" id="IPR003593">
    <property type="entry name" value="AAA+_ATPase"/>
</dbReference>
<dbReference type="InterPro" id="IPR002048">
    <property type="entry name" value="EF_hand_dom"/>
</dbReference>
<evidence type="ECO:0000313" key="15">
    <source>
        <dbReference type="EMBL" id="KAK3236453.1"/>
    </source>
</evidence>
<dbReference type="Pfam" id="PF00385">
    <property type="entry name" value="Chromo"/>
    <property type="match status" value="1"/>
</dbReference>
<keyword evidence="6" id="KW-0067">ATP-binding</keyword>
<dbReference type="SUPFAM" id="SSF47473">
    <property type="entry name" value="EF-hand"/>
    <property type="match status" value="1"/>
</dbReference>
<feature type="domain" description="EF-hand" evidence="13">
    <location>
        <begin position="688"/>
        <end position="723"/>
    </location>
</feature>
<evidence type="ECO:0000256" key="10">
    <source>
        <dbReference type="SAM" id="Phobius"/>
    </source>
</evidence>
<keyword evidence="3 10" id="KW-0812">Transmembrane</keyword>
<keyword evidence="4" id="KW-0547">Nucleotide-binding</keyword>
<dbReference type="PROSITE" id="PS00211">
    <property type="entry name" value="ABC_TRANSPORTER_1"/>
    <property type="match status" value="1"/>
</dbReference>
<feature type="transmembrane region" description="Helical" evidence="10">
    <location>
        <begin position="908"/>
        <end position="931"/>
    </location>
</feature>
<protein>
    <recommendedName>
        <fullName evidence="17">Calmodulin</fullName>
    </recommendedName>
</protein>
<dbReference type="PROSITE" id="PS00018">
    <property type="entry name" value="EF_HAND_1"/>
    <property type="match status" value="1"/>
</dbReference>
<evidence type="ECO:0000313" key="16">
    <source>
        <dbReference type="Proteomes" id="UP001190700"/>
    </source>
</evidence>
<feature type="transmembrane region" description="Helical" evidence="10">
    <location>
        <begin position="803"/>
        <end position="822"/>
    </location>
</feature>
<organism evidence="15 16">
    <name type="scientific">Cymbomonas tetramitiformis</name>
    <dbReference type="NCBI Taxonomy" id="36881"/>
    <lineage>
        <taxon>Eukaryota</taxon>
        <taxon>Viridiplantae</taxon>
        <taxon>Chlorophyta</taxon>
        <taxon>Pyramimonadophyceae</taxon>
        <taxon>Pyramimonadales</taxon>
        <taxon>Pyramimonadaceae</taxon>
        <taxon>Cymbomonas</taxon>
    </lineage>
</organism>
<evidence type="ECO:0000256" key="5">
    <source>
        <dbReference type="ARBA" id="ARBA00022837"/>
    </source>
</evidence>
<dbReference type="GO" id="GO:0140359">
    <property type="term" value="F:ABC-type transporter activity"/>
    <property type="evidence" value="ECO:0007669"/>
    <property type="project" value="InterPro"/>
</dbReference>
<feature type="chain" id="PRO_5042150334" description="Calmodulin" evidence="11">
    <location>
        <begin position="30"/>
        <end position="1502"/>
    </location>
</feature>
<name>A0AAE0EPR7_9CHLO</name>
<evidence type="ECO:0000259" key="12">
    <source>
        <dbReference type="PROSITE" id="PS50013"/>
    </source>
</evidence>
<keyword evidence="2" id="KW-0813">Transport</keyword>
<dbReference type="PANTHER" id="PTHR48041">
    <property type="entry name" value="ABC TRANSPORTER G FAMILY MEMBER 28"/>
    <property type="match status" value="1"/>
</dbReference>
<dbReference type="InterPro" id="IPR016197">
    <property type="entry name" value="Chromo-like_dom_sf"/>
</dbReference>
<dbReference type="SUPFAM" id="SSF57184">
    <property type="entry name" value="Growth factor receptor domain"/>
    <property type="match status" value="1"/>
</dbReference>
<evidence type="ECO:0008006" key="17">
    <source>
        <dbReference type="Google" id="ProtNLM"/>
    </source>
</evidence>
<dbReference type="Pfam" id="PF19055">
    <property type="entry name" value="ABC2_membrane_7"/>
    <property type="match status" value="2"/>
</dbReference>
<proteinExistence type="predicted"/>
<reference evidence="15 16" key="1">
    <citation type="journal article" date="2015" name="Genome Biol. Evol.">
        <title>Comparative Genomics of a Bacterivorous Green Alga Reveals Evolutionary Causalities and Consequences of Phago-Mixotrophic Mode of Nutrition.</title>
        <authorList>
            <person name="Burns J.A."/>
            <person name="Paasch A."/>
            <person name="Narechania A."/>
            <person name="Kim E."/>
        </authorList>
    </citation>
    <scope>NUCLEOTIDE SEQUENCE [LARGE SCALE GENOMIC DNA]</scope>
    <source>
        <strain evidence="15 16">PLY_AMNH</strain>
    </source>
</reference>
<dbReference type="SUPFAM" id="SSF54160">
    <property type="entry name" value="Chromo domain-like"/>
    <property type="match status" value="1"/>
</dbReference>
<dbReference type="EMBL" id="LGRX02035033">
    <property type="protein sequence ID" value="KAK3236453.1"/>
    <property type="molecule type" value="Genomic_DNA"/>
</dbReference>
<accession>A0AAE0EPR7</accession>
<dbReference type="SMART" id="SM00298">
    <property type="entry name" value="CHROMO"/>
    <property type="match status" value="1"/>
</dbReference>
<dbReference type="GO" id="GO:0016020">
    <property type="term" value="C:membrane"/>
    <property type="evidence" value="ECO:0007669"/>
    <property type="project" value="UniProtKB-SubCell"/>
</dbReference>
<dbReference type="PANTHER" id="PTHR48041:SF91">
    <property type="entry name" value="ABC TRANSPORTER G FAMILY MEMBER 28"/>
    <property type="match status" value="1"/>
</dbReference>
<dbReference type="InterPro" id="IPR050352">
    <property type="entry name" value="ABCG_transporters"/>
</dbReference>
<evidence type="ECO:0000259" key="13">
    <source>
        <dbReference type="PROSITE" id="PS50222"/>
    </source>
</evidence>
<dbReference type="InterPro" id="IPR003439">
    <property type="entry name" value="ABC_transporter-like_ATP-bd"/>
</dbReference>
<dbReference type="PROSITE" id="PS50013">
    <property type="entry name" value="CHROMO_2"/>
    <property type="match status" value="1"/>
</dbReference>
<evidence type="ECO:0000256" key="8">
    <source>
        <dbReference type="ARBA" id="ARBA00023136"/>
    </source>
</evidence>
<dbReference type="GO" id="GO:0005509">
    <property type="term" value="F:calcium ion binding"/>
    <property type="evidence" value="ECO:0007669"/>
    <property type="project" value="InterPro"/>
</dbReference>
<keyword evidence="11" id="KW-0732">Signal</keyword>
<dbReference type="SMART" id="SM00054">
    <property type="entry name" value="EFh"/>
    <property type="match status" value="1"/>
</dbReference>
<dbReference type="InterPro" id="IPR000953">
    <property type="entry name" value="Chromo/chromo_shadow_dom"/>
</dbReference>
<comment type="caution">
    <text evidence="15">The sequence shown here is derived from an EMBL/GenBank/DDBJ whole genome shotgun (WGS) entry which is preliminary data.</text>
</comment>
<dbReference type="GO" id="GO:0005524">
    <property type="term" value="F:ATP binding"/>
    <property type="evidence" value="ECO:0007669"/>
    <property type="project" value="UniProtKB-KW"/>
</dbReference>
<keyword evidence="5" id="KW-0106">Calcium</keyword>
<gene>
    <name evidence="15" type="ORF">CYMTET_53411</name>
</gene>
<dbReference type="InterPro" id="IPR011992">
    <property type="entry name" value="EF-hand-dom_pair"/>
</dbReference>
<keyword evidence="7 10" id="KW-1133">Transmembrane helix</keyword>
<evidence type="ECO:0000256" key="6">
    <source>
        <dbReference type="ARBA" id="ARBA00022840"/>
    </source>
</evidence>
<keyword evidence="8 10" id="KW-0472">Membrane</keyword>
<dbReference type="CDD" id="cd00051">
    <property type="entry name" value="EFh"/>
    <property type="match status" value="1"/>
</dbReference>
<evidence type="ECO:0000256" key="2">
    <source>
        <dbReference type="ARBA" id="ARBA00022448"/>
    </source>
</evidence>
<dbReference type="Gene3D" id="1.10.238.10">
    <property type="entry name" value="EF-hand"/>
    <property type="match status" value="1"/>
</dbReference>
<feature type="compositionally biased region" description="Basic and acidic residues" evidence="9">
    <location>
        <begin position="1120"/>
        <end position="1129"/>
    </location>
</feature>
<evidence type="ECO:0000256" key="4">
    <source>
        <dbReference type="ARBA" id="ARBA00022741"/>
    </source>
</evidence>
<keyword evidence="16" id="KW-1185">Reference proteome</keyword>